<dbReference type="Proteomes" id="UP001195963">
    <property type="component" value="Unassembled WGS sequence"/>
</dbReference>
<feature type="domain" description="Type I restriction enzyme HindI endonuclease subunit-like C-terminal" evidence="1">
    <location>
        <begin position="2"/>
        <end position="92"/>
    </location>
</feature>
<keyword evidence="3" id="KW-1185">Reference proteome</keyword>
<evidence type="ECO:0000313" key="2">
    <source>
        <dbReference type="EMBL" id="MBW8186204.1"/>
    </source>
</evidence>
<evidence type="ECO:0000313" key="3">
    <source>
        <dbReference type="Proteomes" id="UP001195963"/>
    </source>
</evidence>
<accession>A0ABS7E932</accession>
<gene>
    <name evidence="2" type="ORF">K0625_21510</name>
</gene>
<protein>
    <submittedName>
        <fullName evidence="2">DUF3387 domain-containing protein</fullName>
    </submittedName>
</protein>
<sequence>MNLEEKAFLDILKHMRKKYEFTYDDDKQLELAKEMKVTVDDVAQYPDWAGCDDIKAKLKVDLILLLHKYGFPPVANDDVYKGVLEQAENYKKNN</sequence>
<comment type="caution">
    <text evidence="2">The sequence shown here is derived from an EMBL/GenBank/DDBJ whole genome shotgun (WGS) entry which is preliminary data.</text>
</comment>
<organism evidence="2 3">
    <name type="scientific">Shewanella nanhaiensis</name>
    <dbReference type="NCBI Taxonomy" id="2864872"/>
    <lineage>
        <taxon>Bacteria</taxon>
        <taxon>Pseudomonadati</taxon>
        <taxon>Pseudomonadota</taxon>
        <taxon>Gammaproteobacteria</taxon>
        <taxon>Alteromonadales</taxon>
        <taxon>Shewanellaceae</taxon>
        <taxon>Shewanella</taxon>
    </lineage>
</organism>
<name>A0ABS7E932_9GAMM</name>
<dbReference type="EMBL" id="JAHZST010000022">
    <property type="protein sequence ID" value="MBW8186204.1"/>
    <property type="molecule type" value="Genomic_DNA"/>
</dbReference>
<dbReference type="InterPro" id="IPR021810">
    <property type="entry name" value="T1RH-like_C"/>
</dbReference>
<reference evidence="2 3" key="1">
    <citation type="submission" date="2021-07" db="EMBL/GenBank/DDBJ databases">
        <title>Shewanella sp. nov, isolated from SCS.</title>
        <authorList>
            <person name="Cao W.R."/>
        </authorList>
    </citation>
    <scope>NUCLEOTIDE SEQUENCE [LARGE SCALE GENOMIC DNA]</scope>
    <source>
        <strain evidence="2 3">NR704-98</strain>
    </source>
</reference>
<evidence type="ECO:0000259" key="1">
    <source>
        <dbReference type="Pfam" id="PF11867"/>
    </source>
</evidence>
<proteinExistence type="predicted"/>
<dbReference type="Pfam" id="PF11867">
    <property type="entry name" value="T1RH-like_C"/>
    <property type="match status" value="1"/>
</dbReference>